<feature type="domain" description="MOSC" evidence="1">
    <location>
        <begin position="124"/>
        <end position="270"/>
    </location>
</feature>
<evidence type="ECO:0000313" key="2">
    <source>
        <dbReference type="EMBL" id="SDX93409.1"/>
    </source>
</evidence>
<dbReference type="RefSeq" id="WP_091550055.1">
    <property type="nucleotide sequence ID" value="NZ_FNPH01000001.1"/>
</dbReference>
<proteinExistence type="predicted"/>
<keyword evidence="3" id="KW-1185">Reference proteome</keyword>
<dbReference type="Proteomes" id="UP000242415">
    <property type="component" value="Unassembled WGS sequence"/>
</dbReference>
<dbReference type="OrthoDB" id="9793178at2"/>
<accession>A0A1H3FTE3</accession>
<dbReference type="EMBL" id="FNPH01000001">
    <property type="protein sequence ID" value="SDX93409.1"/>
    <property type="molecule type" value="Genomic_DNA"/>
</dbReference>
<evidence type="ECO:0000259" key="1">
    <source>
        <dbReference type="PROSITE" id="PS51340"/>
    </source>
</evidence>
<dbReference type="GO" id="GO:0003824">
    <property type="term" value="F:catalytic activity"/>
    <property type="evidence" value="ECO:0007669"/>
    <property type="project" value="InterPro"/>
</dbReference>
<dbReference type="Pfam" id="PF03476">
    <property type="entry name" value="MOSC_N"/>
    <property type="match status" value="1"/>
</dbReference>
<dbReference type="InterPro" id="IPR005302">
    <property type="entry name" value="MoCF_Sase_C"/>
</dbReference>
<dbReference type="InterPro" id="IPR011037">
    <property type="entry name" value="Pyrv_Knase-like_insert_dom_sf"/>
</dbReference>
<organism evidence="2 3">
    <name type="scientific">Micromonospora pattaloongensis</name>
    <dbReference type="NCBI Taxonomy" id="405436"/>
    <lineage>
        <taxon>Bacteria</taxon>
        <taxon>Bacillati</taxon>
        <taxon>Actinomycetota</taxon>
        <taxon>Actinomycetes</taxon>
        <taxon>Micromonosporales</taxon>
        <taxon>Micromonosporaceae</taxon>
        <taxon>Micromonospora</taxon>
    </lineage>
</organism>
<dbReference type="STRING" id="405436.SAMN05444365_101127"/>
<dbReference type="SUPFAM" id="SSF141673">
    <property type="entry name" value="MOSC N-terminal domain-like"/>
    <property type="match status" value="1"/>
</dbReference>
<dbReference type="PROSITE" id="PS51340">
    <property type="entry name" value="MOSC"/>
    <property type="match status" value="1"/>
</dbReference>
<dbReference type="GO" id="GO:0030170">
    <property type="term" value="F:pyridoxal phosphate binding"/>
    <property type="evidence" value="ECO:0007669"/>
    <property type="project" value="InterPro"/>
</dbReference>
<dbReference type="PANTHER" id="PTHR14237:SF19">
    <property type="entry name" value="MITOCHONDRIAL AMIDOXIME REDUCING COMPONENT 1"/>
    <property type="match status" value="1"/>
</dbReference>
<dbReference type="GO" id="GO:0030151">
    <property type="term" value="F:molybdenum ion binding"/>
    <property type="evidence" value="ECO:0007669"/>
    <property type="project" value="InterPro"/>
</dbReference>
<dbReference type="PANTHER" id="PTHR14237">
    <property type="entry name" value="MOLYBDOPTERIN COFACTOR SULFURASE MOSC"/>
    <property type="match status" value="1"/>
</dbReference>
<name>A0A1H3FTE3_9ACTN</name>
<protein>
    <recommendedName>
        <fullName evidence="1">MOSC domain-containing protein</fullName>
    </recommendedName>
</protein>
<dbReference type="SUPFAM" id="SSF50800">
    <property type="entry name" value="PK beta-barrel domain-like"/>
    <property type="match status" value="1"/>
</dbReference>
<reference evidence="3" key="1">
    <citation type="submission" date="2016-10" db="EMBL/GenBank/DDBJ databases">
        <authorList>
            <person name="Varghese N."/>
            <person name="Submissions S."/>
        </authorList>
    </citation>
    <scope>NUCLEOTIDE SEQUENCE [LARGE SCALE GENOMIC DNA]</scope>
    <source>
        <strain evidence="3">DSM 45245</strain>
    </source>
</reference>
<dbReference type="AlphaFoldDB" id="A0A1H3FTE3"/>
<dbReference type="Pfam" id="PF03473">
    <property type="entry name" value="MOSC"/>
    <property type="match status" value="1"/>
</dbReference>
<evidence type="ECO:0000313" key="3">
    <source>
        <dbReference type="Proteomes" id="UP000242415"/>
    </source>
</evidence>
<dbReference type="InterPro" id="IPR005303">
    <property type="entry name" value="MOCOS_middle"/>
</dbReference>
<gene>
    <name evidence="2" type="ORF">SAMN05444365_101127</name>
</gene>
<sequence length="271" mass="29767">MRIESLHTYPIKGCHRLDHDGAQVEPWGLAGDRRWLLVRPDGRALTQRDIPLLARIQPVPQPDGGLAVHAGGRPELRVPRPDDGDLIDVTVWSSTLAATRAGAAADEWFSALLGRPVRLVWLHDPTRRPIDPAYSGPTDRVSFADSYPLLLGNAASLDALNGWLFESGDVEGPLPMTRFRPNVVVAGAAPWAEDDWVGRRLRIGDVLFRAVKPCDRCVVTTTDQETGERGRQPLRVLGEHRNVDQDLMFGLYLIPDGTGPIAVGDPLEPQP</sequence>